<feature type="compositionally biased region" description="Polar residues" evidence="1">
    <location>
        <begin position="1"/>
        <end position="11"/>
    </location>
</feature>
<evidence type="ECO:0000313" key="3">
    <source>
        <dbReference type="Proteomes" id="UP000035268"/>
    </source>
</evidence>
<gene>
    <name evidence="2" type="ORF">L21SP4_02393</name>
</gene>
<reference evidence="3" key="1">
    <citation type="submission" date="2015-02" db="EMBL/GenBank/DDBJ databases">
        <title>Description and complete genome sequence of the first cultured representative of the subdivision 5 of the Verrucomicrobia phylum.</title>
        <authorList>
            <person name="Spring S."/>
            <person name="Bunk B."/>
            <person name="Sproer C."/>
            <person name="Klenk H.-P."/>
        </authorList>
    </citation>
    <scope>NUCLEOTIDE SEQUENCE [LARGE SCALE GENOMIC DNA]</scope>
    <source>
        <strain evidence="3">L21-Fru-AB</strain>
    </source>
</reference>
<dbReference type="KEGG" id="vbl:L21SP4_02393"/>
<proteinExistence type="predicted"/>
<dbReference type="EMBL" id="CP010904">
    <property type="protein sequence ID" value="AKJ65618.1"/>
    <property type="molecule type" value="Genomic_DNA"/>
</dbReference>
<reference evidence="2 3" key="2">
    <citation type="journal article" date="2016" name="ISME J.">
        <title>Characterization of the first cultured representative of Verrucomicrobia subdivision 5 indicates the proposal of a novel phylum.</title>
        <authorList>
            <person name="Spring S."/>
            <person name="Bunk B."/>
            <person name="Sproer C."/>
            <person name="Schumann P."/>
            <person name="Rohde M."/>
            <person name="Tindall B.J."/>
            <person name="Klenk H.P."/>
        </authorList>
    </citation>
    <scope>NUCLEOTIDE SEQUENCE [LARGE SCALE GENOMIC DNA]</scope>
    <source>
        <strain evidence="2 3">L21-Fru-AB</strain>
    </source>
</reference>
<name>A0A0G3EGY5_9BACT</name>
<dbReference type="STRING" id="1307763.L21SP4_02393"/>
<evidence type="ECO:0000313" key="2">
    <source>
        <dbReference type="EMBL" id="AKJ65618.1"/>
    </source>
</evidence>
<dbReference type="RefSeq" id="WP_144413861.1">
    <property type="nucleotide sequence ID" value="NZ_CP010904.1"/>
</dbReference>
<dbReference type="Proteomes" id="UP000035268">
    <property type="component" value="Chromosome"/>
</dbReference>
<sequence length="176" mass="19677">MNQYPSTSNRNHPVERFGNSQTFSDGPGQFVSARGGEGYDCDKEALRLTSGKDDEVTLPQLDLSGFEQVKIAFRFLAYGCSDGDQLIVDFSEAGKWTELLRLEHGSKPRPGDFRNHSTDYGFIRLDRTGAAFSANAKLRFRIESENRAAAILIREFGIYGRPNAQHETIAGRTSRH</sequence>
<feature type="region of interest" description="Disordered" evidence="1">
    <location>
        <begin position="1"/>
        <end position="29"/>
    </location>
</feature>
<keyword evidence="3" id="KW-1185">Reference proteome</keyword>
<evidence type="ECO:0000256" key="1">
    <source>
        <dbReference type="SAM" id="MobiDB-lite"/>
    </source>
</evidence>
<accession>A0A0G3EGY5</accession>
<protein>
    <submittedName>
        <fullName evidence="2">Uncharacterized protein</fullName>
    </submittedName>
</protein>
<dbReference type="AlphaFoldDB" id="A0A0G3EGY5"/>
<organism evidence="2 3">
    <name type="scientific">Kiritimatiella glycovorans</name>
    <dbReference type="NCBI Taxonomy" id="1307763"/>
    <lineage>
        <taxon>Bacteria</taxon>
        <taxon>Pseudomonadati</taxon>
        <taxon>Kiritimatiellota</taxon>
        <taxon>Kiritimatiellia</taxon>
        <taxon>Kiritimatiellales</taxon>
        <taxon>Kiritimatiellaceae</taxon>
        <taxon>Kiritimatiella</taxon>
    </lineage>
</organism>